<dbReference type="InterPro" id="IPR000601">
    <property type="entry name" value="PKD_dom"/>
</dbReference>
<evidence type="ECO:0000256" key="1">
    <source>
        <dbReference type="SAM" id="MobiDB-lite"/>
    </source>
</evidence>
<dbReference type="Proteomes" id="UP001595846">
    <property type="component" value="Unassembled WGS sequence"/>
</dbReference>
<dbReference type="InterPro" id="IPR035986">
    <property type="entry name" value="PKD_dom_sf"/>
</dbReference>
<protein>
    <submittedName>
        <fullName evidence="3">PKD domain-containing protein</fullName>
    </submittedName>
</protein>
<sequence>MTDAFNVYVYANTSGLDVQTPADGLQETLDMIVADSTIPAFDVQIMDENPNIQAGSIYDMLQPWRQWLQQNGEFQGPGSHLLGAEGYGGIAEGSGHAWIEPMVCVSMLEGFVFSQEVLHNFINSSLPEVQEMGYAQDYEHSLGKVFEGAEISPMTAGYVQDGHAAAGQCGREEPNGTEVLTPTECTTLANQYSWEYDDGEGGNQPPSASFDISPTDPAVDESITFDAAASSDPDGSIAGYEWDFGDGSMGSGETDTHSYGSAGQYTAELTVTDDAGATDSTTQTVIVEEDDNCGAESASGAADGYLAWWNSEAVHTYATQTTNPCSLTVELDGPGFADFDLYVTYDGRTPTRDDYDDRSAGSGSSESVSGNLSGTTDVGILVYATEGWGEYSVSIAEDGSQ</sequence>
<dbReference type="GeneID" id="73904569"/>
<reference evidence="3 4" key="1">
    <citation type="journal article" date="2019" name="Int. J. Syst. Evol. Microbiol.">
        <title>The Global Catalogue of Microorganisms (GCM) 10K type strain sequencing project: providing services to taxonomists for standard genome sequencing and annotation.</title>
        <authorList>
            <consortium name="The Broad Institute Genomics Platform"/>
            <consortium name="The Broad Institute Genome Sequencing Center for Infectious Disease"/>
            <person name="Wu L."/>
            <person name="Ma J."/>
        </authorList>
    </citation>
    <scope>NUCLEOTIDE SEQUENCE [LARGE SCALE GENOMIC DNA]</scope>
    <source>
        <strain evidence="3 4">IBRC-M 10256</strain>
    </source>
</reference>
<dbReference type="Gene3D" id="2.60.120.380">
    <property type="match status" value="1"/>
</dbReference>
<gene>
    <name evidence="3" type="ORF">ACFOUR_02600</name>
</gene>
<comment type="caution">
    <text evidence="3">The sequence shown here is derived from an EMBL/GenBank/DDBJ whole genome shotgun (WGS) entry which is preliminary data.</text>
</comment>
<dbReference type="Pfam" id="PF18911">
    <property type="entry name" value="PKD_4"/>
    <property type="match status" value="1"/>
</dbReference>
<dbReference type="EMBL" id="JBHSAQ010000001">
    <property type="protein sequence ID" value="MFC3957264.1"/>
    <property type="molecule type" value="Genomic_DNA"/>
</dbReference>
<organism evidence="3 4">
    <name type="scientific">Halovivax cerinus</name>
    <dbReference type="NCBI Taxonomy" id="1487865"/>
    <lineage>
        <taxon>Archaea</taxon>
        <taxon>Methanobacteriati</taxon>
        <taxon>Methanobacteriota</taxon>
        <taxon>Stenosarchaea group</taxon>
        <taxon>Halobacteria</taxon>
        <taxon>Halobacteriales</taxon>
        <taxon>Natrialbaceae</taxon>
        <taxon>Halovivax</taxon>
    </lineage>
</organism>
<feature type="compositionally biased region" description="Low complexity" evidence="1">
    <location>
        <begin position="360"/>
        <end position="372"/>
    </location>
</feature>
<dbReference type="SMART" id="SM00089">
    <property type="entry name" value="PKD"/>
    <property type="match status" value="1"/>
</dbReference>
<feature type="domain" description="PKD" evidence="2">
    <location>
        <begin position="206"/>
        <end position="288"/>
    </location>
</feature>
<name>A0ABD5NJU1_9EURY</name>
<accession>A0ABD5NJU1</accession>
<proteinExistence type="predicted"/>
<evidence type="ECO:0000313" key="3">
    <source>
        <dbReference type="EMBL" id="MFC3957264.1"/>
    </source>
</evidence>
<dbReference type="InterPro" id="IPR013783">
    <property type="entry name" value="Ig-like_fold"/>
</dbReference>
<dbReference type="AlphaFoldDB" id="A0ABD5NJU1"/>
<keyword evidence="4" id="KW-1185">Reference proteome</keyword>
<dbReference type="PROSITE" id="PS50093">
    <property type="entry name" value="PKD"/>
    <property type="match status" value="1"/>
</dbReference>
<evidence type="ECO:0000313" key="4">
    <source>
        <dbReference type="Proteomes" id="UP001595846"/>
    </source>
</evidence>
<dbReference type="CDD" id="cd00146">
    <property type="entry name" value="PKD"/>
    <property type="match status" value="1"/>
</dbReference>
<dbReference type="SUPFAM" id="SSF49299">
    <property type="entry name" value="PKD domain"/>
    <property type="match status" value="1"/>
</dbReference>
<dbReference type="Gene3D" id="2.60.40.10">
    <property type="entry name" value="Immunoglobulins"/>
    <property type="match status" value="1"/>
</dbReference>
<dbReference type="InterPro" id="IPR022409">
    <property type="entry name" value="PKD/Chitinase_dom"/>
</dbReference>
<feature type="compositionally biased region" description="Basic and acidic residues" evidence="1">
    <location>
        <begin position="349"/>
        <end position="359"/>
    </location>
</feature>
<evidence type="ECO:0000259" key="2">
    <source>
        <dbReference type="PROSITE" id="PS50093"/>
    </source>
</evidence>
<feature type="region of interest" description="Disordered" evidence="1">
    <location>
        <begin position="348"/>
        <end position="372"/>
    </location>
</feature>
<dbReference type="RefSeq" id="WP_256531810.1">
    <property type="nucleotide sequence ID" value="NZ_CP101824.1"/>
</dbReference>